<evidence type="ECO:0000313" key="4">
    <source>
        <dbReference type="EMBL" id="KAK9137466.1"/>
    </source>
</evidence>
<comment type="caution">
    <text evidence="4">The sequence shown here is derived from an EMBL/GenBank/DDBJ whole genome shotgun (WGS) entry which is preliminary data.</text>
</comment>
<dbReference type="PANTHER" id="PTHR43625:SF81">
    <property type="entry name" value="OS01G0618100 PROTEIN"/>
    <property type="match status" value="1"/>
</dbReference>
<keyword evidence="5" id="KW-1185">Reference proteome</keyword>
<keyword evidence="1" id="KW-0521">NADP</keyword>
<dbReference type="EMBL" id="JBBNAE010000003">
    <property type="protein sequence ID" value="KAK9137466.1"/>
    <property type="molecule type" value="Genomic_DNA"/>
</dbReference>
<dbReference type="InterPro" id="IPR050791">
    <property type="entry name" value="Aldo-Keto_reductase"/>
</dbReference>
<proteinExistence type="predicted"/>
<accession>A0AAP0JNS7</accession>
<keyword evidence="2" id="KW-0560">Oxidoreductase</keyword>
<name>A0AAP0JNS7_9MAGN</name>
<reference evidence="4 5" key="1">
    <citation type="submission" date="2024-01" db="EMBL/GenBank/DDBJ databases">
        <title>Genome assemblies of Stephania.</title>
        <authorList>
            <person name="Yang L."/>
        </authorList>
    </citation>
    <scope>NUCLEOTIDE SEQUENCE [LARGE SCALE GENOMIC DNA]</scope>
    <source>
        <strain evidence="4">QJT</strain>
        <tissue evidence="4">Leaf</tissue>
    </source>
</reference>
<evidence type="ECO:0000256" key="1">
    <source>
        <dbReference type="ARBA" id="ARBA00022857"/>
    </source>
</evidence>
<dbReference type="AlphaFoldDB" id="A0AAP0JNS7"/>
<evidence type="ECO:0000259" key="3">
    <source>
        <dbReference type="Pfam" id="PF00248"/>
    </source>
</evidence>
<evidence type="ECO:0000256" key="2">
    <source>
        <dbReference type="ARBA" id="ARBA00023002"/>
    </source>
</evidence>
<dbReference type="PANTHER" id="PTHR43625">
    <property type="entry name" value="AFLATOXIN B1 ALDEHYDE REDUCTASE"/>
    <property type="match status" value="1"/>
</dbReference>
<dbReference type="InterPro" id="IPR023210">
    <property type="entry name" value="NADP_OxRdtase_dom"/>
</dbReference>
<dbReference type="SUPFAM" id="SSF51430">
    <property type="entry name" value="NAD(P)-linked oxidoreductase"/>
    <property type="match status" value="1"/>
</dbReference>
<organism evidence="4 5">
    <name type="scientific">Stephania japonica</name>
    <dbReference type="NCBI Taxonomy" id="461633"/>
    <lineage>
        <taxon>Eukaryota</taxon>
        <taxon>Viridiplantae</taxon>
        <taxon>Streptophyta</taxon>
        <taxon>Embryophyta</taxon>
        <taxon>Tracheophyta</taxon>
        <taxon>Spermatophyta</taxon>
        <taxon>Magnoliopsida</taxon>
        <taxon>Ranunculales</taxon>
        <taxon>Menispermaceae</taxon>
        <taxon>Menispermoideae</taxon>
        <taxon>Cissampelideae</taxon>
        <taxon>Stephania</taxon>
    </lineage>
</organism>
<dbReference type="GO" id="GO:0016491">
    <property type="term" value="F:oxidoreductase activity"/>
    <property type="evidence" value="ECO:0007669"/>
    <property type="project" value="UniProtKB-KW"/>
</dbReference>
<sequence length="94" mass="10399">MITWQTFAKYGCSPAQLALAWINHQGEDIVPIPGTTKIKNLDDNIGPLRVKLSKQNLKEISKAVPIGEVVGDRSYQGYSNLSWKFSNTPPKGNN</sequence>
<dbReference type="InterPro" id="IPR036812">
    <property type="entry name" value="NAD(P)_OxRdtase_dom_sf"/>
</dbReference>
<dbReference type="Proteomes" id="UP001417504">
    <property type="component" value="Unassembled WGS sequence"/>
</dbReference>
<dbReference type="Gene3D" id="3.20.20.100">
    <property type="entry name" value="NADP-dependent oxidoreductase domain"/>
    <property type="match status" value="1"/>
</dbReference>
<dbReference type="GO" id="GO:0005737">
    <property type="term" value="C:cytoplasm"/>
    <property type="evidence" value="ECO:0007669"/>
    <property type="project" value="TreeGrafter"/>
</dbReference>
<dbReference type="Pfam" id="PF00248">
    <property type="entry name" value="Aldo_ket_red"/>
    <property type="match status" value="1"/>
</dbReference>
<evidence type="ECO:0000313" key="5">
    <source>
        <dbReference type="Proteomes" id="UP001417504"/>
    </source>
</evidence>
<feature type="domain" description="NADP-dependent oxidoreductase" evidence="3">
    <location>
        <begin position="8"/>
        <end position="63"/>
    </location>
</feature>
<protein>
    <recommendedName>
        <fullName evidence="3">NADP-dependent oxidoreductase domain-containing protein</fullName>
    </recommendedName>
</protein>
<gene>
    <name evidence="4" type="ORF">Sjap_008060</name>
</gene>